<protein>
    <submittedName>
        <fullName evidence="1">Uncharacterized protein</fullName>
    </submittedName>
</protein>
<sequence>MADPPNRPAGEVVERSRRHVSCWVLDGTCILVTVLSYADIIT</sequence>
<dbReference type="Proteomes" id="UP000027135">
    <property type="component" value="Unassembled WGS sequence"/>
</dbReference>
<keyword evidence="2" id="KW-1185">Reference proteome</keyword>
<evidence type="ECO:0000313" key="2">
    <source>
        <dbReference type="Proteomes" id="UP000027135"/>
    </source>
</evidence>
<proteinExistence type="predicted"/>
<organism evidence="1 2">
    <name type="scientific">Zootermopsis nevadensis</name>
    <name type="common">Dampwood termite</name>
    <dbReference type="NCBI Taxonomy" id="136037"/>
    <lineage>
        <taxon>Eukaryota</taxon>
        <taxon>Metazoa</taxon>
        <taxon>Ecdysozoa</taxon>
        <taxon>Arthropoda</taxon>
        <taxon>Hexapoda</taxon>
        <taxon>Insecta</taxon>
        <taxon>Pterygota</taxon>
        <taxon>Neoptera</taxon>
        <taxon>Polyneoptera</taxon>
        <taxon>Dictyoptera</taxon>
        <taxon>Blattodea</taxon>
        <taxon>Blattoidea</taxon>
        <taxon>Termitoidae</taxon>
        <taxon>Termopsidae</taxon>
        <taxon>Zootermopsis</taxon>
    </lineage>
</organism>
<name>A0A067RB09_ZOONE</name>
<accession>A0A067RB09</accession>
<evidence type="ECO:0000313" key="1">
    <source>
        <dbReference type="EMBL" id="KDR16920.1"/>
    </source>
</evidence>
<gene>
    <name evidence="1" type="ORF">L798_09230</name>
</gene>
<dbReference type="InParanoid" id="A0A067RB09"/>
<dbReference type="EMBL" id="KK852770">
    <property type="protein sequence ID" value="KDR16920.1"/>
    <property type="molecule type" value="Genomic_DNA"/>
</dbReference>
<reference evidence="1 2" key="1">
    <citation type="journal article" date="2014" name="Nat. Commun.">
        <title>Molecular traces of alternative social organization in a termite genome.</title>
        <authorList>
            <person name="Terrapon N."/>
            <person name="Li C."/>
            <person name="Robertson H.M."/>
            <person name="Ji L."/>
            <person name="Meng X."/>
            <person name="Booth W."/>
            <person name="Chen Z."/>
            <person name="Childers C.P."/>
            <person name="Glastad K.M."/>
            <person name="Gokhale K."/>
            <person name="Gowin J."/>
            <person name="Gronenberg W."/>
            <person name="Hermansen R.A."/>
            <person name="Hu H."/>
            <person name="Hunt B.G."/>
            <person name="Huylmans A.K."/>
            <person name="Khalil S.M."/>
            <person name="Mitchell R.D."/>
            <person name="Munoz-Torres M.C."/>
            <person name="Mustard J.A."/>
            <person name="Pan H."/>
            <person name="Reese J.T."/>
            <person name="Scharf M.E."/>
            <person name="Sun F."/>
            <person name="Vogel H."/>
            <person name="Xiao J."/>
            <person name="Yang W."/>
            <person name="Yang Z."/>
            <person name="Yang Z."/>
            <person name="Zhou J."/>
            <person name="Zhu J."/>
            <person name="Brent C.S."/>
            <person name="Elsik C.G."/>
            <person name="Goodisman M.A."/>
            <person name="Liberles D.A."/>
            <person name="Roe R.M."/>
            <person name="Vargo E.L."/>
            <person name="Vilcinskas A."/>
            <person name="Wang J."/>
            <person name="Bornberg-Bauer E."/>
            <person name="Korb J."/>
            <person name="Zhang G."/>
            <person name="Liebig J."/>
        </authorList>
    </citation>
    <scope>NUCLEOTIDE SEQUENCE [LARGE SCALE GENOMIC DNA]</scope>
    <source>
        <tissue evidence="1">Whole organism</tissue>
    </source>
</reference>
<dbReference type="AlphaFoldDB" id="A0A067RB09"/>